<accession>A0A6A4GR58</accession>
<dbReference type="AlphaFoldDB" id="A0A6A4GR58"/>
<dbReference type="OrthoDB" id="3222453at2759"/>
<feature type="non-terminal residue" evidence="1">
    <location>
        <position position="1"/>
    </location>
</feature>
<sequence>EGGKRIDHRKRSKFEQYAVECAQSWFTHSNDLLAYNGTLYLVTGFDKARAWGVASIIDVNQKSVSLEFVPQAPSTIGGPPRYWFRSHNSASASSDGDDVYRNQSGCVFLCGIKIAVR</sequence>
<protein>
    <submittedName>
        <fullName evidence="1">Uncharacterized protein</fullName>
    </submittedName>
</protein>
<reference evidence="1" key="1">
    <citation type="journal article" date="2019" name="Environ. Microbiol.">
        <title>Fungal ecological strategies reflected in gene transcription - a case study of two litter decomposers.</title>
        <authorList>
            <person name="Barbi F."/>
            <person name="Kohler A."/>
            <person name="Barry K."/>
            <person name="Baskaran P."/>
            <person name="Daum C."/>
            <person name="Fauchery L."/>
            <person name="Ihrmark K."/>
            <person name="Kuo A."/>
            <person name="LaButti K."/>
            <person name="Lipzen A."/>
            <person name="Morin E."/>
            <person name="Grigoriev I.V."/>
            <person name="Henrissat B."/>
            <person name="Lindahl B."/>
            <person name="Martin F."/>
        </authorList>
    </citation>
    <scope>NUCLEOTIDE SEQUENCE</scope>
    <source>
        <strain evidence="1">JB14</strain>
    </source>
</reference>
<dbReference type="EMBL" id="ML769759">
    <property type="protein sequence ID" value="KAE9388138.1"/>
    <property type="molecule type" value="Genomic_DNA"/>
</dbReference>
<dbReference type="Proteomes" id="UP000799118">
    <property type="component" value="Unassembled WGS sequence"/>
</dbReference>
<evidence type="ECO:0000313" key="2">
    <source>
        <dbReference type="Proteomes" id="UP000799118"/>
    </source>
</evidence>
<proteinExistence type="predicted"/>
<feature type="non-terminal residue" evidence="1">
    <location>
        <position position="117"/>
    </location>
</feature>
<keyword evidence="2" id="KW-1185">Reference proteome</keyword>
<gene>
    <name evidence="1" type="ORF">BT96DRAFT_778963</name>
</gene>
<evidence type="ECO:0000313" key="1">
    <source>
        <dbReference type="EMBL" id="KAE9388138.1"/>
    </source>
</evidence>
<organism evidence="1 2">
    <name type="scientific">Gymnopus androsaceus JB14</name>
    <dbReference type="NCBI Taxonomy" id="1447944"/>
    <lineage>
        <taxon>Eukaryota</taxon>
        <taxon>Fungi</taxon>
        <taxon>Dikarya</taxon>
        <taxon>Basidiomycota</taxon>
        <taxon>Agaricomycotina</taxon>
        <taxon>Agaricomycetes</taxon>
        <taxon>Agaricomycetidae</taxon>
        <taxon>Agaricales</taxon>
        <taxon>Marasmiineae</taxon>
        <taxon>Omphalotaceae</taxon>
        <taxon>Gymnopus</taxon>
    </lineage>
</organism>
<name>A0A6A4GR58_9AGAR</name>